<dbReference type="Gene3D" id="2.40.160.50">
    <property type="entry name" value="membrane protein fhac: a member of the omp85/tpsb transporter family"/>
    <property type="match status" value="1"/>
</dbReference>
<evidence type="ECO:0000259" key="7">
    <source>
        <dbReference type="Pfam" id="PF01103"/>
    </source>
</evidence>
<keyword evidence="4 6" id="KW-0472">Membrane</keyword>
<keyword evidence="2 6" id="KW-0812">Transmembrane</keyword>
<dbReference type="Pfam" id="PF01103">
    <property type="entry name" value="Omp85"/>
    <property type="match status" value="1"/>
</dbReference>
<name>U5C1N1_9BACT</name>
<organism evidence="8 9">
    <name type="scientific">Rhodonellum psychrophilum GCM71 = DSM 17998</name>
    <dbReference type="NCBI Taxonomy" id="1123057"/>
    <lineage>
        <taxon>Bacteria</taxon>
        <taxon>Pseudomonadati</taxon>
        <taxon>Bacteroidota</taxon>
        <taxon>Cytophagia</taxon>
        <taxon>Cytophagales</taxon>
        <taxon>Cytophagaceae</taxon>
        <taxon>Rhodonellum</taxon>
    </lineage>
</organism>
<comment type="subcellular location">
    <subcellularLocation>
        <location evidence="1">Membrane</location>
    </subcellularLocation>
</comment>
<dbReference type="EMBL" id="AWXR01000033">
    <property type="protein sequence ID" value="ERM82077.1"/>
    <property type="molecule type" value="Genomic_DNA"/>
</dbReference>
<dbReference type="Proteomes" id="UP000016843">
    <property type="component" value="Unassembled WGS sequence"/>
</dbReference>
<sequence>MKIKIAKIPKEKKNPNLPKRKKLRRKMKIRNIYIVFLIFLNSLFIGCSVKKYIPEDEFLYEGAELKLETKERVSDLKAIESEVEGLIRPIPNKKILGMYVGLWAHYKGSKEKPGFINRFLKKKLGQEPVYFSAVDPQRTEELILNRLENRGFFYSVTNSDVTRKEKFAKVDYTVKISAPYTLVNFKIDRDSLEIDKQIIALLEDTQIKEGMRFDLATLQEERLRLDGALKNKGYYNFNQDYLVFEADTNISDTLRKFDLFLRFKKSVPTSGIIPYKIDRIKVFPNYSIDDEREKLDTVFLEGKEFIQGKVVFKPALLDEYILIDSADYFSPEKSRLTSNRLSSIGNYRFVNLRYTEVENRGDQGSLEASIYLSPQTKRSVRVELQAVSKSNNFAGPALNVTYRNRNLFLGGESLNITGKFGYETQISSGERAGLNSIELGLKADLIYPRVVFFIPIKERFSYSVPKTKISLGTEYLSRGGLYKLNTFSGNYGYFWNANRFVYHEINPISINVVNLSRTSDEFEEILNKNPFLRSSFDQQFIAGINYTFNYNKLSDKFRTHGIFVASTVDLAGNGINLANRVFGGDPNTFLGLRYAQYSRGDVDFRYYLRMNQKHTIATRLFGGVGIPYGNSNSLPFVKQFFSGGPNSVRAFRIRSIGPGTYRPEEFNLGSFFDQAGDIRLEGNIEYRFPIVSILKGAFFMDAGNVWLMNENEALPGGKFTSKWWNELAVGTGFGLRFDIEFFVIRFDLATPLRVPSLPENERWGNSFDFRDRNWRRENLVFNFAIGYPF</sequence>
<dbReference type="PATRIC" id="fig|1123057.7.peg.2995"/>
<protein>
    <recommendedName>
        <fullName evidence="7">Bacterial surface antigen (D15) domain-containing protein</fullName>
    </recommendedName>
</protein>
<evidence type="ECO:0000313" key="9">
    <source>
        <dbReference type="Proteomes" id="UP000016843"/>
    </source>
</evidence>
<dbReference type="AlphaFoldDB" id="U5C1N1"/>
<feature type="transmembrane region" description="Helical" evidence="6">
    <location>
        <begin position="29"/>
        <end position="46"/>
    </location>
</feature>
<gene>
    <name evidence="8" type="ORF">P872_08385</name>
</gene>
<evidence type="ECO:0000256" key="3">
    <source>
        <dbReference type="ARBA" id="ARBA00022729"/>
    </source>
</evidence>
<evidence type="ECO:0000256" key="2">
    <source>
        <dbReference type="ARBA" id="ARBA00022692"/>
    </source>
</evidence>
<dbReference type="InterPro" id="IPR000184">
    <property type="entry name" value="Bac_surfAg_D15"/>
</dbReference>
<dbReference type="eggNOG" id="COG4775">
    <property type="taxonomic scope" value="Bacteria"/>
</dbReference>
<evidence type="ECO:0000256" key="1">
    <source>
        <dbReference type="ARBA" id="ARBA00004370"/>
    </source>
</evidence>
<evidence type="ECO:0000313" key="8">
    <source>
        <dbReference type="EMBL" id="ERM82077.1"/>
    </source>
</evidence>
<dbReference type="PANTHER" id="PTHR12815:SF47">
    <property type="entry name" value="TRANSLOCATION AND ASSEMBLY MODULE SUBUNIT TAMA"/>
    <property type="match status" value="1"/>
</dbReference>
<dbReference type="PANTHER" id="PTHR12815">
    <property type="entry name" value="SORTING AND ASSEMBLY MACHINERY SAMM50 PROTEIN FAMILY MEMBER"/>
    <property type="match status" value="1"/>
</dbReference>
<keyword evidence="9" id="KW-1185">Reference proteome</keyword>
<reference evidence="8 9" key="1">
    <citation type="journal article" date="2013" name="Genome Announc.">
        <title>Draft Genome Sequence of the Psychrophilic and Alkaliphilic Rhodonellum psychrophilum Strain GCM71T.</title>
        <authorList>
            <person name="Hauptmann A.L."/>
            <person name="Glaring M.A."/>
            <person name="Hallin P.F."/>
            <person name="Prieme A."/>
            <person name="Stougaard P."/>
        </authorList>
    </citation>
    <scope>NUCLEOTIDE SEQUENCE [LARGE SCALE GENOMIC DNA]</scope>
    <source>
        <strain evidence="8 9">GCM71</strain>
    </source>
</reference>
<proteinExistence type="predicted"/>
<keyword evidence="5" id="KW-0998">Cell outer membrane</keyword>
<accession>U5C1N1</accession>
<keyword evidence="3" id="KW-0732">Signal</keyword>
<dbReference type="InterPro" id="IPR039910">
    <property type="entry name" value="D15-like"/>
</dbReference>
<keyword evidence="6" id="KW-1133">Transmembrane helix</keyword>
<comment type="caution">
    <text evidence="8">The sequence shown here is derived from an EMBL/GenBank/DDBJ whole genome shotgun (WGS) entry which is preliminary data.</text>
</comment>
<dbReference type="GO" id="GO:0019867">
    <property type="term" value="C:outer membrane"/>
    <property type="evidence" value="ECO:0007669"/>
    <property type="project" value="InterPro"/>
</dbReference>
<feature type="domain" description="Bacterial surface antigen (D15)" evidence="7">
    <location>
        <begin position="488"/>
        <end position="787"/>
    </location>
</feature>
<evidence type="ECO:0000256" key="4">
    <source>
        <dbReference type="ARBA" id="ARBA00023136"/>
    </source>
</evidence>
<evidence type="ECO:0000256" key="5">
    <source>
        <dbReference type="ARBA" id="ARBA00023237"/>
    </source>
</evidence>
<evidence type="ECO:0000256" key="6">
    <source>
        <dbReference type="SAM" id="Phobius"/>
    </source>
</evidence>